<evidence type="ECO:0000313" key="3">
    <source>
        <dbReference type="Proteomes" id="UP000464378"/>
    </source>
</evidence>
<dbReference type="EMBL" id="LR593887">
    <property type="protein sequence ID" value="VTS08730.1"/>
    <property type="molecule type" value="Genomic_DNA"/>
</dbReference>
<dbReference type="AlphaFoldDB" id="A0A6C2YWE5"/>
<sequence length="685" mass="74098">MHMLQRTRFGWGIGLVLSLPIVMPWIAPRLMAADSPVHRLPPETVLALEIPQPARLTGPLLKWLPGSVLADPLAAIESARDAAAKHAAAKRNAAQSPKTAPDRDIPEPADVTEDAEEQLDRPRMMLALWGALVSPESLADVSKAESFTLAFVKLPDHPLPRGVLLIRTGQSQTLPILMRSWMIYHPSLRPLPKIGEFRLMREFVQEIPDANDDAPPDSPPPMPKERTDVLTIATAPGWVIVGDHVDLVKQMIDRVRSAPAANQCAAIGELSRENPTIWLQTLKFFQNSGISRLFDPSLLGGLNDFVLPASQVKPITLELIPQGETLQLIARMPLSDSRGPLLELLRSPGQAAPAMTPTTAPASPPATGSGTGGDSAGGVVTWALPPGEETANRLLQFADRWAKAHGVIGALPSEWVDGLAQQNPPIRLREALASVQTIRLQSPARGEQVVVLQLPEKLSAIAAEALPELMTRLRGERSQPVSERIDGMMVQSYVIPGWTWGERIHVGSVAGRVAMGSSRATVAAALKQSLDQSPPQSRAIQGRIPWKQLVPSPAPTQPPAQPTGKKPHDATIRMGLPGGVPGGVPGGFVPSDLDLEMADDADIAREIKAQYDSRHRRFAQAIAAVPPLQLSVQTTPQHVEFRIQLDGMPKLFPAVSDFVLFWLGMEPGSEWMADMELLRGPIIID</sequence>
<feature type="region of interest" description="Disordered" evidence="1">
    <location>
        <begin position="86"/>
        <end position="117"/>
    </location>
</feature>
<feature type="region of interest" description="Disordered" evidence="1">
    <location>
        <begin position="351"/>
        <end position="376"/>
    </location>
</feature>
<feature type="region of interest" description="Disordered" evidence="1">
    <location>
        <begin position="548"/>
        <end position="568"/>
    </location>
</feature>
<dbReference type="KEGG" id="tim:GMBLW1_35060"/>
<keyword evidence="3" id="KW-1185">Reference proteome</keyword>
<dbReference type="Proteomes" id="UP000464378">
    <property type="component" value="Chromosome"/>
</dbReference>
<reference evidence="2" key="1">
    <citation type="submission" date="2019-04" db="EMBL/GenBank/DDBJ databases">
        <authorList>
            <consortium name="Science for Life Laboratories"/>
        </authorList>
    </citation>
    <scope>NUCLEOTIDE SEQUENCE</scope>
    <source>
        <strain evidence="2">MBLW1</strain>
    </source>
</reference>
<protein>
    <submittedName>
        <fullName evidence="2">Uncharacterized protein</fullName>
    </submittedName>
</protein>
<accession>A0A6C2YWE5</accession>
<gene>
    <name evidence="2" type="ORF">GMBLW1_35060</name>
</gene>
<proteinExistence type="predicted"/>
<dbReference type="EMBL" id="LR586016">
    <property type="protein sequence ID" value="VIP05687.1"/>
    <property type="molecule type" value="Genomic_DNA"/>
</dbReference>
<evidence type="ECO:0000313" key="2">
    <source>
        <dbReference type="EMBL" id="VIP05687.1"/>
    </source>
</evidence>
<dbReference type="InParanoid" id="A0A6C2YWE5"/>
<feature type="compositionally biased region" description="Pro residues" evidence="1">
    <location>
        <begin position="552"/>
        <end position="561"/>
    </location>
</feature>
<name>A0A6C2YWE5_9BACT</name>
<feature type="compositionally biased region" description="Low complexity" evidence="1">
    <location>
        <begin position="351"/>
        <end position="368"/>
    </location>
</feature>
<organism evidence="2">
    <name type="scientific">Tuwongella immobilis</name>
    <dbReference type="NCBI Taxonomy" id="692036"/>
    <lineage>
        <taxon>Bacteria</taxon>
        <taxon>Pseudomonadati</taxon>
        <taxon>Planctomycetota</taxon>
        <taxon>Planctomycetia</taxon>
        <taxon>Gemmatales</taxon>
        <taxon>Gemmataceae</taxon>
        <taxon>Tuwongella</taxon>
    </lineage>
</organism>
<evidence type="ECO:0000256" key="1">
    <source>
        <dbReference type="SAM" id="MobiDB-lite"/>
    </source>
</evidence>